<dbReference type="InterPro" id="IPR006912">
    <property type="entry name" value="Harbinger_derived_prot"/>
</dbReference>
<proteinExistence type="predicted"/>
<dbReference type="Pfam" id="PF04827">
    <property type="entry name" value="Plant_tran"/>
    <property type="match status" value="1"/>
</dbReference>
<sequence length="108" mass="12901">MYTRTQFRRRFRMRKHVFLRIITTLTNHDEYFRTRIDATRRRGLSPLQKCTAALRILAYGSPADSVDEYILIGENTVVECLQRFFWDAHTMKNIIYACIILHSMIVED</sequence>
<keyword evidence="2" id="KW-1185">Reference proteome</keyword>
<gene>
    <name evidence="1" type="ORF">KK1_033087</name>
</gene>
<dbReference type="AlphaFoldDB" id="A0A151RS53"/>
<reference evidence="1" key="1">
    <citation type="journal article" date="2012" name="Nat. Biotechnol.">
        <title>Draft genome sequence of pigeonpea (Cajanus cajan), an orphan legume crop of resource-poor farmers.</title>
        <authorList>
            <person name="Varshney R.K."/>
            <person name="Chen W."/>
            <person name="Li Y."/>
            <person name="Bharti A.K."/>
            <person name="Saxena R.K."/>
            <person name="Schlueter J.A."/>
            <person name="Donoghue M.T."/>
            <person name="Azam S."/>
            <person name="Fan G."/>
            <person name="Whaley A.M."/>
            <person name="Farmer A.D."/>
            <person name="Sheridan J."/>
            <person name="Iwata A."/>
            <person name="Tuteja R."/>
            <person name="Penmetsa R.V."/>
            <person name="Wu W."/>
            <person name="Upadhyaya H.D."/>
            <person name="Yang S.P."/>
            <person name="Shah T."/>
            <person name="Saxena K.B."/>
            <person name="Michael T."/>
            <person name="McCombie W.R."/>
            <person name="Yang B."/>
            <person name="Zhang G."/>
            <person name="Yang H."/>
            <person name="Wang J."/>
            <person name="Spillane C."/>
            <person name="Cook D.R."/>
            <person name="May G.D."/>
            <person name="Xu X."/>
            <person name="Jackson S.A."/>
        </authorList>
    </citation>
    <scope>NUCLEOTIDE SEQUENCE [LARGE SCALE GENOMIC DNA]</scope>
</reference>
<dbReference type="STRING" id="3821.A0A151RS53"/>
<protein>
    <submittedName>
        <fullName evidence="1">Uncharacterized protein</fullName>
    </submittedName>
</protein>
<dbReference type="OMA" id="KITAAFR"/>
<organism evidence="1 2">
    <name type="scientific">Cajanus cajan</name>
    <name type="common">Pigeon pea</name>
    <name type="synonym">Cajanus indicus</name>
    <dbReference type="NCBI Taxonomy" id="3821"/>
    <lineage>
        <taxon>Eukaryota</taxon>
        <taxon>Viridiplantae</taxon>
        <taxon>Streptophyta</taxon>
        <taxon>Embryophyta</taxon>
        <taxon>Tracheophyta</taxon>
        <taxon>Spermatophyta</taxon>
        <taxon>Magnoliopsida</taxon>
        <taxon>eudicotyledons</taxon>
        <taxon>Gunneridae</taxon>
        <taxon>Pentapetalae</taxon>
        <taxon>rosids</taxon>
        <taxon>fabids</taxon>
        <taxon>Fabales</taxon>
        <taxon>Fabaceae</taxon>
        <taxon>Papilionoideae</taxon>
        <taxon>50 kb inversion clade</taxon>
        <taxon>NPAAA clade</taxon>
        <taxon>indigoferoid/millettioid clade</taxon>
        <taxon>Phaseoleae</taxon>
        <taxon>Cajanus</taxon>
    </lineage>
</organism>
<evidence type="ECO:0000313" key="2">
    <source>
        <dbReference type="Proteomes" id="UP000075243"/>
    </source>
</evidence>
<name>A0A151RS53_CAJCA</name>
<dbReference type="PANTHER" id="PTHR47150">
    <property type="entry name" value="OS12G0169200 PROTEIN"/>
    <property type="match status" value="1"/>
</dbReference>
<evidence type="ECO:0000313" key="1">
    <source>
        <dbReference type="EMBL" id="KYP45380.1"/>
    </source>
</evidence>
<accession>A0A151RS53</accession>
<dbReference type="EMBL" id="KQ483593">
    <property type="protein sequence ID" value="KYP45380.1"/>
    <property type="molecule type" value="Genomic_DNA"/>
</dbReference>
<dbReference type="PANTHER" id="PTHR47150:SF7">
    <property type="entry name" value="NUCLEASE"/>
    <property type="match status" value="1"/>
</dbReference>
<dbReference type="Gramene" id="C.cajan_30234.t">
    <property type="protein sequence ID" value="C.cajan_30234.t"/>
    <property type="gene ID" value="C.cajan_30234"/>
</dbReference>
<dbReference type="Proteomes" id="UP000075243">
    <property type="component" value="Unassembled WGS sequence"/>
</dbReference>